<organism evidence="3 4">
    <name type="scientific">Streptomyces rameus</name>
    <dbReference type="NCBI Taxonomy" id="68261"/>
    <lineage>
        <taxon>Bacteria</taxon>
        <taxon>Bacillati</taxon>
        <taxon>Actinomycetota</taxon>
        <taxon>Actinomycetes</taxon>
        <taxon>Kitasatosporales</taxon>
        <taxon>Streptomycetaceae</taxon>
        <taxon>Streptomyces</taxon>
    </lineage>
</organism>
<sequence>MTRLQEAAPPGGGIRSCAATAGASCVRPVQEDEPGAWARAEVPAASHACQAALLPDLAKVGEMRRIARAFLRRCRVSEPVAGLVVLAVSELVTNAVVHGEGEVVLRITVGVDVVRVSVTDHNPAPAVLKEAGPDGESGRGIRLVDAISDAWESSGEETWCEFQDARAAA</sequence>
<evidence type="ECO:0000313" key="4">
    <source>
        <dbReference type="Proteomes" id="UP001500893"/>
    </source>
</evidence>
<comment type="caution">
    <text evidence="3">The sequence shown here is derived from an EMBL/GenBank/DDBJ whole genome shotgun (WGS) entry which is preliminary data.</text>
</comment>
<dbReference type="CDD" id="cd16936">
    <property type="entry name" value="HATPase_RsbW-like"/>
    <property type="match status" value="1"/>
</dbReference>
<keyword evidence="1" id="KW-0418">Kinase</keyword>
<dbReference type="Pfam" id="PF13581">
    <property type="entry name" value="HATPase_c_2"/>
    <property type="match status" value="1"/>
</dbReference>
<proteinExistence type="predicted"/>
<dbReference type="SUPFAM" id="SSF55874">
    <property type="entry name" value="ATPase domain of HSP90 chaperone/DNA topoisomerase II/histidine kinase"/>
    <property type="match status" value="1"/>
</dbReference>
<dbReference type="InterPro" id="IPR050267">
    <property type="entry name" value="Anti-sigma-factor_SerPK"/>
</dbReference>
<name>A0ABP6NXD6_9ACTN</name>
<dbReference type="EMBL" id="BAAAVM010000097">
    <property type="protein sequence ID" value="GAA3159171.1"/>
    <property type="molecule type" value="Genomic_DNA"/>
</dbReference>
<dbReference type="InterPro" id="IPR036890">
    <property type="entry name" value="HATPase_C_sf"/>
</dbReference>
<dbReference type="PANTHER" id="PTHR35526">
    <property type="entry name" value="ANTI-SIGMA-F FACTOR RSBW-RELATED"/>
    <property type="match status" value="1"/>
</dbReference>
<feature type="domain" description="Histidine kinase/HSP90-like ATPase" evidence="2">
    <location>
        <begin position="56"/>
        <end position="158"/>
    </location>
</feature>
<dbReference type="InterPro" id="IPR003594">
    <property type="entry name" value="HATPase_dom"/>
</dbReference>
<accession>A0ABP6NXD6</accession>
<protein>
    <recommendedName>
        <fullName evidence="2">Histidine kinase/HSP90-like ATPase domain-containing protein</fullName>
    </recommendedName>
</protein>
<keyword evidence="1" id="KW-0723">Serine/threonine-protein kinase</keyword>
<dbReference type="Proteomes" id="UP001500893">
    <property type="component" value="Unassembled WGS sequence"/>
</dbReference>
<dbReference type="PANTHER" id="PTHR35526:SF3">
    <property type="entry name" value="ANTI-SIGMA-F FACTOR RSBW"/>
    <property type="match status" value="1"/>
</dbReference>
<evidence type="ECO:0000313" key="3">
    <source>
        <dbReference type="EMBL" id="GAA3159171.1"/>
    </source>
</evidence>
<keyword evidence="4" id="KW-1185">Reference proteome</keyword>
<dbReference type="Gene3D" id="3.30.565.10">
    <property type="entry name" value="Histidine kinase-like ATPase, C-terminal domain"/>
    <property type="match status" value="1"/>
</dbReference>
<dbReference type="RefSeq" id="WP_167794341.1">
    <property type="nucleotide sequence ID" value="NZ_BAAAVM010000097.1"/>
</dbReference>
<gene>
    <name evidence="3" type="ORF">GCM10010521_53920</name>
</gene>
<keyword evidence="1" id="KW-0808">Transferase</keyword>
<evidence type="ECO:0000259" key="2">
    <source>
        <dbReference type="Pfam" id="PF13581"/>
    </source>
</evidence>
<evidence type="ECO:0000256" key="1">
    <source>
        <dbReference type="ARBA" id="ARBA00022527"/>
    </source>
</evidence>
<reference evidence="4" key="1">
    <citation type="journal article" date="2019" name="Int. J. Syst. Evol. Microbiol.">
        <title>The Global Catalogue of Microorganisms (GCM) 10K type strain sequencing project: providing services to taxonomists for standard genome sequencing and annotation.</title>
        <authorList>
            <consortium name="The Broad Institute Genomics Platform"/>
            <consortium name="The Broad Institute Genome Sequencing Center for Infectious Disease"/>
            <person name="Wu L."/>
            <person name="Ma J."/>
        </authorList>
    </citation>
    <scope>NUCLEOTIDE SEQUENCE [LARGE SCALE GENOMIC DNA]</scope>
    <source>
        <strain evidence="4">JCM 11574</strain>
    </source>
</reference>